<sequence length="207" mass="21978">MALEITFLGRTCFRLKGRDGTVLMDPVPPDSGFALGKQQAEIVTLSCPGDPRYGARELVSGEPMVLDAPGEYEIGGVLVTATAMKRADGSRTVSFVVELDGIRVGHLGLPATANLAELKDVDVLLLPVGGDGSLSAVAAADVMTRIEPRVAIPMHYRVGPETLELDPLEKFLKETGTKPEPQPKLQLTRSGLPADLTVVVLEPRLVG</sequence>
<dbReference type="Gene3D" id="3.60.15.10">
    <property type="entry name" value="Ribonuclease Z/Hydroxyacylglutathione hydrolase-like"/>
    <property type="match status" value="1"/>
</dbReference>
<dbReference type="PANTHER" id="PTHR39189:SF1">
    <property type="entry name" value="UPF0173 METAL-DEPENDENT HYDROLASE YTKL"/>
    <property type="match status" value="1"/>
</dbReference>
<dbReference type="InterPro" id="IPR036866">
    <property type="entry name" value="RibonucZ/Hydroxyglut_hydro"/>
</dbReference>
<accession>A0ABY7MAB2</accession>
<evidence type="ECO:0000313" key="1">
    <source>
        <dbReference type="EMBL" id="WBL37030.1"/>
    </source>
</evidence>
<protein>
    <submittedName>
        <fullName evidence="1">MBL fold metallo-hydrolase</fullName>
    </submittedName>
</protein>
<reference evidence="1 2" key="1">
    <citation type="journal article" date="2023" name="ISME J.">
        <title>Thermophilic Dehalococcoidia with unusual traits shed light on an unexpected past.</title>
        <authorList>
            <person name="Palmer M."/>
            <person name="Covington J.K."/>
            <person name="Zhou E.M."/>
            <person name="Thomas S.C."/>
            <person name="Habib N."/>
            <person name="Seymour C.O."/>
            <person name="Lai D."/>
            <person name="Johnston J."/>
            <person name="Hashimi A."/>
            <person name="Jiao J.Y."/>
            <person name="Muok A.R."/>
            <person name="Liu L."/>
            <person name="Xian W.D."/>
            <person name="Zhi X.Y."/>
            <person name="Li M.M."/>
            <person name="Silva L.P."/>
            <person name="Bowen B.P."/>
            <person name="Louie K."/>
            <person name="Briegel A."/>
            <person name="Pett-Ridge J."/>
            <person name="Weber P.K."/>
            <person name="Tocheva E.I."/>
            <person name="Woyke T."/>
            <person name="Northen T.R."/>
            <person name="Mayali X."/>
            <person name="Li W.J."/>
            <person name="Hedlund B.P."/>
        </authorList>
    </citation>
    <scope>NUCLEOTIDE SEQUENCE [LARGE SCALE GENOMIC DNA]</scope>
    <source>
        <strain evidence="1 2">YIM 72310</strain>
    </source>
</reference>
<dbReference type="PANTHER" id="PTHR39189">
    <property type="entry name" value="UPF0173 METAL-DEPENDENT HYDROLASE YTKL"/>
    <property type="match status" value="1"/>
</dbReference>
<dbReference type="Pfam" id="PF13483">
    <property type="entry name" value="Lactamase_B_3"/>
    <property type="match status" value="1"/>
</dbReference>
<dbReference type="SUPFAM" id="SSF56281">
    <property type="entry name" value="Metallo-hydrolase/oxidoreductase"/>
    <property type="match status" value="1"/>
</dbReference>
<name>A0ABY7MAB2_9CHLR</name>
<keyword evidence="2" id="KW-1185">Reference proteome</keyword>
<dbReference type="RefSeq" id="WP_270057544.1">
    <property type="nucleotide sequence ID" value="NZ_CP115149.1"/>
</dbReference>
<dbReference type="Proteomes" id="UP001212803">
    <property type="component" value="Chromosome"/>
</dbReference>
<organism evidence="1 2">
    <name type="scientific">Tepidiforma flava</name>
    <dbReference type="NCBI Taxonomy" id="3004094"/>
    <lineage>
        <taxon>Bacteria</taxon>
        <taxon>Bacillati</taxon>
        <taxon>Chloroflexota</taxon>
        <taxon>Tepidiformia</taxon>
        <taxon>Tepidiformales</taxon>
        <taxon>Tepidiformaceae</taxon>
        <taxon>Tepidiforma</taxon>
    </lineage>
</organism>
<gene>
    <name evidence="1" type="ORF">O0235_05550</name>
</gene>
<evidence type="ECO:0000313" key="2">
    <source>
        <dbReference type="Proteomes" id="UP001212803"/>
    </source>
</evidence>
<proteinExistence type="predicted"/>
<dbReference type="EMBL" id="CP115149">
    <property type="protein sequence ID" value="WBL37030.1"/>
    <property type="molecule type" value="Genomic_DNA"/>
</dbReference>